<accession>A0ABN7WI72</accession>
<reference evidence="1 2" key="1">
    <citation type="submission" date="2021-06" db="EMBL/GenBank/DDBJ databases">
        <authorList>
            <person name="Kallberg Y."/>
            <person name="Tangrot J."/>
            <person name="Rosling A."/>
        </authorList>
    </citation>
    <scope>NUCLEOTIDE SEQUENCE [LARGE SCALE GENOMIC DNA]</scope>
    <source>
        <strain evidence="1 2">120-4 pot B 10/14</strain>
    </source>
</reference>
<comment type="caution">
    <text evidence="1">The sequence shown here is derived from an EMBL/GenBank/DDBJ whole genome shotgun (WGS) entry which is preliminary data.</text>
</comment>
<keyword evidence="2" id="KW-1185">Reference proteome</keyword>
<feature type="non-terminal residue" evidence="1">
    <location>
        <position position="1"/>
    </location>
</feature>
<gene>
    <name evidence="1" type="ORF">GMARGA_LOCUS31168</name>
</gene>
<dbReference type="Gene3D" id="1.25.40.10">
    <property type="entry name" value="Tetratricopeptide repeat domain"/>
    <property type="match status" value="1"/>
</dbReference>
<evidence type="ECO:0000313" key="1">
    <source>
        <dbReference type="EMBL" id="CAG8832669.1"/>
    </source>
</evidence>
<dbReference type="Proteomes" id="UP000789901">
    <property type="component" value="Unassembled WGS sequence"/>
</dbReference>
<feature type="non-terminal residue" evidence="1">
    <location>
        <position position="103"/>
    </location>
</feature>
<dbReference type="Pfam" id="PF08238">
    <property type="entry name" value="Sel1"/>
    <property type="match status" value="2"/>
</dbReference>
<name>A0ABN7WI72_GIGMA</name>
<proteinExistence type="predicted"/>
<protein>
    <submittedName>
        <fullName evidence="1">14693_t:CDS:1</fullName>
    </submittedName>
</protein>
<dbReference type="InterPro" id="IPR006597">
    <property type="entry name" value="Sel1-like"/>
</dbReference>
<evidence type="ECO:0000313" key="2">
    <source>
        <dbReference type="Proteomes" id="UP000789901"/>
    </source>
</evidence>
<dbReference type="EMBL" id="CAJVQB010045823">
    <property type="protein sequence ID" value="CAG8832669.1"/>
    <property type="molecule type" value="Genomic_DNA"/>
</dbReference>
<dbReference type="InterPro" id="IPR011990">
    <property type="entry name" value="TPR-like_helical_dom_sf"/>
</dbReference>
<dbReference type="SMART" id="SM00671">
    <property type="entry name" value="SEL1"/>
    <property type="match status" value="1"/>
</dbReference>
<organism evidence="1 2">
    <name type="scientific">Gigaspora margarita</name>
    <dbReference type="NCBI Taxonomy" id="4874"/>
    <lineage>
        <taxon>Eukaryota</taxon>
        <taxon>Fungi</taxon>
        <taxon>Fungi incertae sedis</taxon>
        <taxon>Mucoromycota</taxon>
        <taxon>Glomeromycotina</taxon>
        <taxon>Glomeromycetes</taxon>
        <taxon>Diversisporales</taxon>
        <taxon>Gigasporaceae</taxon>
        <taxon>Gigaspora</taxon>
    </lineage>
</organism>
<sequence>IGGFEDKDKALELYKVAADKGIASAQLCYAFSLRKNNAIKDKDIPTFIKYLNLSAENSNSIAQFNLGYIYFYSKYNVPVNKEKGEKLLISAAKKNIKEAIKMC</sequence>
<dbReference type="SUPFAM" id="SSF81901">
    <property type="entry name" value="HCP-like"/>
    <property type="match status" value="1"/>
</dbReference>